<reference evidence="1" key="1">
    <citation type="submission" date="2013-12" db="EMBL/GenBank/DDBJ databases">
        <authorList>
            <person name="Omoto C.K."/>
            <person name="Sibley D."/>
            <person name="Venepally P."/>
            <person name="Hadjithomas M."/>
            <person name="Karamycheva S."/>
            <person name="Brunk B."/>
            <person name="Roos D."/>
            <person name="Caler E."/>
            <person name="Lorenzi H."/>
        </authorList>
    </citation>
    <scope>NUCLEOTIDE SEQUENCE</scope>
</reference>
<dbReference type="GeneID" id="22912593"/>
<sequence length="164" mass="18854">MDLQPMDYIQVTLTPEGWDYLLTGTDEQVLCYALKFVHKIVNRQFTSAYAMMSAECSRMWPIHKLEETYNLMVQDLLSPQIDPCPITYMTQWHYMREDHIGWAYVPVTADGMVEAITMVVAEQPDRANLIPDTVDRITTPNGSIELLSNLPTTFCIDEVEFGRP</sequence>
<keyword evidence="2" id="KW-1185">Reference proteome</keyword>
<evidence type="ECO:0000313" key="1">
    <source>
        <dbReference type="EMBL" id="EZG67202.1"/>
    </source>
</evidence>
<dbReference type="VEuPathDB" id="CryptoDB:GNI_070670"/>
<evidence type="ECO:0000313" key="2">
    <source>
        <dbReference type="Proteomes" id="UP000019763"/>
    </source>
</evidence>
<protein>
    <submittedName>
        <fullName evidence="1">Uncharacterized protein</fullName>
    </submittedName>
</protein>
<comment type="caution">
    <text evidence="1">The sequence shown here is derived from an EMBL/GenBank/DDBJ whole genome shotgun (WGS) entry which is preliminary data.</text>
</comment>
<dbReference type="RefSeq" id="XP_011130308.1">
    <property type="nucleotide sequence ID" value="XM_011132006.1"/>
</dbReference>
<gene>
    <name evidence="1" type="ORF">GNI_070670</name>
</gene>
<organism evidence="1 2">
    <name type="scientific">Gregarina niphandrodes</name>
    <name type="common">Septate eugregarine</name>
    <dbReference type="NCBI Taxonomy" id="110365"/>
    <lineage>
        <taxon>Eukaryota</taxon>
        <taxon>Sar</taxon>
        <taxon>Alveolata</taxon>
        <taxon>Apicomplexa</taxon>
        <taxon>Conoidasida</taxon>
        <taxon>Gregarinasina</taxon>
        <taxon>Eugregarinorida</taxon>
        <taxon>Gregarinidae</taxon>
        <taxon>Gregarina</taxon>
    </lineage>
</organism>
<dbReference type="AlphaFoldDB" id="A0A023B7C6"/>
<accession>A0A023B7C6</accession>
<name>A0A023B7C6_GRENI</name>
<dbReference type="Proteomes" id="UP000019763">
    <property type="component" value="Unassembled WGS sequence"/>
</dbReference>
<dbReference type="EMBL" id="AFNH02000530">
    <property type="protein sequence ID" value="EZG67202.1"/>
    <property type="molecule type" value="Genomic_DNA"/>
</dbReference>
<proteinExistence type="predicted"/>